<dbReference type="Pfam" id="PF08801">
    <property type="entry name" value="Nucleoporin_N"/>
    <property type="match status" value="1"/>
</dbReference>
<evidence type="ECO:0000256" key="2">
    <source>
        <dbReference type="ARBA" id="ARBA00007373"/>
    </source>
</evidence>
<evidence type="ECO:0000256" key="4">
    <source>
        <dbReference type="ARBA" id="ARBA00023242"/>
    </source>
</evidence>
<dbReference type="EMBL" id="JAKELL010000007">
    <property type="protein sequence ID" value="KAH8997621.1"/>
    <property type="molecule type" value="Genomic_DNA"/>
</dbReference>
<dbReference type="Proteomes" id="UP001201163">
    <property type="component" value="Unassembled WGS sequence"/>
</dbReference>
<dbReference type="Gene3D" id="1.25.40.450">
    <property type="entry name" value="Nucleoporin, helical domain, N-terminal subdomain"/>
    <property type="match status" value="1"/>
</dbReference>
<dbReference type="InterPro" id="IPR007187">
    <property type="entry name" value="Nucleoporin_Nup133/Nup155_C"/>
</dbReference>
<dbReference type="SUPFAM" id="SSF50978">
    <property type="entry name" value="WD40 repeat-like"/>
    <property type="match status" value="1"/>
</dbReference>
<sequence length="1364" mass="151639">MPSTSTGLSRPTPPTLELPVLQGASQVLQEYFVKDSQIIPDIGDLLVLPGASSSASYSIFPDDYRVPFQKRRLIGIPEGLFQFYNSTSSYASCDFTLTHFHSTATDVVSHMGLLSEIERVWVAIDHKLFLWDYMEGQDLSSFVDQPDVITHVAIVNPKPGVFVDEINHLLVLCTPLTVMLLGVSATDVLGPNHRTRKEIKLFDLDMSMPCDVEMISVAGTADGRIFMAGSQDGHLYELHYQEREGWFGRRVQLINHSVGSVQSFFPRFTATRGEDRVVSVVSDPSRNLFYTLTANSIISVYYPTSSKSVQLSQTIQNLYKLAQEKAPGSPTITPKHFHVIALHVITQEETRSGLQLMAVTVNGIRLYFSSSNSPYHSYTASDATRIQRSLQLVHVRLPPTNLLHPDEQSNPYFSSGATYASRHPQSPPTSRPFVLSELEHSVYSAGLTIAAHPGDTDGTDFLLCTSPDLTRIGTLGQTHPQSSQPAGTSFGTGSGPQRPPLTERAALLAIPGRTWGMAALPRPKNTVPLFGQDSSTLMPVVTNELAYQFLEPPRQFLVLTNVGITVLGKRRALDWLRDAIEEVQAEGNVQPIIDFRDSFGRDQTCAMLLALASGNTSLEFGEQSIGGTIINLAPELTNVAKQAFYDCGERPMWAERMTYGTSDGSGTAVFSGRREGLAIYFARLVRPMWKSKLIKPGTSGPHSNVPEDILLMVQRNLEALHNFLEGNPHLFHSTTGGYSSARAAPASDQEAWKAEQKSVAELQALLARTIEGVSFFLLLIDHRIGELIGQTDGVTQKLIISMTFEELITGQNGVVVSRALVNVIIDQQIGQQIAVDTISDILQTRCGSFCSTGDVMIYKAKESVRRAVESRNAQERQGYLGESLRLFMKGARIMEFDKLREIIGDYQQLDFAKGAIELPLQCADALDSDGIGKEYWQTVPTPGPLNPLGGQGSGTNATSDPRRIAWEQRSNCYDLILDSLEAFENKLAAGGDAAERVRAHAYELAFASTDEIFHSRLYEWLISRGLADELLEMRPTYLQAYLQREPGTLDKYQLLWQFYVKDGQPLRAAEVLATLAESSEFSLSLSQRIEYLTLAVGNAKSHPVSAGGKHESAVAFLTDLEEKLDVSQVQLEIFHTLSPRLQQQPPDPDLAEKVELLERGLFNITELYQVYADPYDLLTIKLLVLHVSQHQDEALVKDIWNRVIHETVQGVPPAEALDRLQGKLVPLGQRFHGSDSSFPFRHLAHLLVEFQLTNADAAPPGWAVRVLARCGIAYMEIWDVFHQMYESQVPPFCQQSSIQTLSAAICVLFQDWLEAERHSPSEYFPADRIDSAVEQYLRELEVSDAQKATREGYERVRRELRRFW</sequence>
<name>A0AAD4LN52_9AGAM</name>
<dbReference type="Gene3D" id="1.25.40.440">
    <property type="entry name" value="Nucleoporin, helical domain, central subdomain"/>
    <property type="match status" value="1"/>
</dbReference>
<keyword evidence="9" id="KW-1185">Reference proteome</keyword>
<keyword evidence="3" id="KW-0813">Transport</keyword>
<comment type="similarity">
    <text evidence="2">Belongs to the non-repetitive/WGA-negative nucleoporin family.</text>
</comment>
<dbReference type="GO" id="GO:0044611">
    <property type="term" value="C:nuclear pore inner ring"/>
    <property type="evidence" value="ECO:0007669"/>
    <property type="project" value="TreeGrafter"/>
</dbReference>
<dbReference type="PANTHER" id="PTHR10350">
    <property type="entry name" value="NUCLEAR PORE COMPLEX PROTEIN NUP155"/>
    <property type="match status" value="1"/>
</dbReference>
<evidence type="ECO:0000256" key="5">
    <source>
        <dbReference type="SAM" id="MobiDB-lite"/>
    </source>
</evidence>
<evidence type="ECO:0000259" key="6">
    <source>
        <dbReference type="Pfam" id="PF03177"/>
    </source>
</evidence>
<dbReference type="InterPro" id="IPR042538">
    <property type="entry name" value="Nucleoporin_Nup155_C_3"/>
</dbReference>
<dbReference type="Pfam" id="PF03177">
    <property type="entry name" value="Nucleoporin_C"/>
    <property type="match status" value="1"/>
</dbReference>
<feature type="compositionally biased region" description="Polar residues" evidence="5">
    <location>
        <begin position="475"/>
        <end position="491"/>
    </location>
</feature>
<keyword evidence="4" id="KW-0539">Nucleus</keyword>
<evidence type="ECO:0000256" key="3">
    <source>
        <dbReference type="ARBA" id="ARBA00022448"/>
    </source>
</evidence>
<comment type="subcellular location">
    <subcellularLocation>
        <location evidence="1">Nucleus</location>
    </subcellularLocation>
</comment>
<reference evidence="8" key="1">
    <citation type="submission" date="2022-01" db="EMBL/GenBank/DDBJ databases">
        <title>Comparative genomics reveals a dynamic genome evolution in the ectomycorrhizal milk-cap (Lactarius) mushrooms.</title>
        <authorList>
            <consortium name="DOE Joint Genome Institute"/>
            <person name="Lebreton A."/>
            <person name="Tang N."/>
            <person name="Kuo A."/>
            <person name="LaButti K."/>
            <person name="Drula E."/>
            <person name="Barry K."/>
            <person name="Clum A."/>
            <person name="Lipzen A."/>
            <person name="Mousain D."/>
            <person name="Ng V."/>
            <person name="Wang R."/>
            <person name="Wang X."/>
            <person name="Dai Y."/>
            <person name="Henrissat B."/>
            <person name="Grigoriev I.V."/>
            <person name="Guerin-Laguette A."/>
            <person name="Yu F."/>
            <person name="Martin F.M."/>
        </authorList>
    </citation>
    <scope>NUCLEOTIDE SEQUENCE</scope>
    <source>
        <strain evidence="8">QP</strain>
    </source>
</reference>
<dbReference type="GO" id="GO:0036228">
    <property type="term" value="P:protein localization to nuclear inner membrane"/>
    <property type="evidence" value="ECO:0007669"/>
    <property type="project" value="TreeGrafter"/>
</dbReference>
<proteinExistence type="inferred from homology"/>
<feature type="domain" description="Nucleoporin Nup133/Nup155-like N-terminal" evidence="7">
    <location>
        <begin position="84"/>
        <end position="564"/>
    </location>
</feature>
<dbReference type="GO" id="GO:0006606">
    <property type="term" value="P:protein import into nucleus"/>
    <property type="evidence" value="ECO:0007669"/>
    <property type="project" value="TreeGrafter"/>
</dbReference>
<feature type="region of interest" description="Disordered" evidence="5">
    <location>
        <begin position="475"/>
        <end position="500"/>
    </location>
</feature>
<dbReference type="GO" id="GO:0017056">
    <property type="term" value="F:structural constituent of nuclear pore"/>
    <property type="evidence" value="ECO:0007669"/>
    <property type="project" value="InterPro"/>
</dbReference>
<dbReference type="FunFam" id="1.25.40.440:FF:000001">
    <property type="entry name" value="Nuclear pore complex subunit"/>
    <property type="match status" value="1"/>
</dbReference>
<evidence type="ECO:0000256" key="1">
    <source>
        <dbReference type="ARBA" id="ARBA00004123"/>
    </source>
</evidence>
<gene>
    <name evidence="8" type="ORF">EDB92DRAFT_1933560</name>
</gene>
<feature type="domain" description="Nucleoporin Nup133/Nup155-like C-terminal" evidence="6">
    <location>
        <begin position="671"/>
        <end position="1345"/>
    </location>
</feature>
<protein>
    <submittedName>
        <fullName evidence="8">Nucleoporin</fullName>
    </submittedName>
</protein>
<comment type="caution">
    <text evidence="8">The sequence shown here is derived from an EMBL/GenBank/DDBJ whole genome shotgun (WGS) entry which is preliminary data.</text>
</comment>
<dbReference type="PANTHER" id="PTHR10350:SF6">
    <property type="entry name" value="NUCLEAR PORE COMPLEX PROTEIN NUP155"/>
    <property type="match status" value="1"/>
</dbReference>
<dbReference type="GO" id="GO:0000972">
    <property type="term" value="P:transcription-dependent tethering of RNA polymerase II gene DNA at nuclear periphery"/>
    <property type="evidence" value="ECO:0007669"/>
    <property type="project" value="TreeGrafter"/>
</dbReference>
<accession>A0AAD4LN52</accession>
<dbReference type="GO" id="GO:0006405">
    <property type="term" value="P:RNA export from nucleus"/>
    <property type="evidence" value="ECO:0007669"/>
    <property type="project" value="TreeGrafter"/>
</dbReference>
<dbReference type="InterPro" id="IPR004870">
    <property type="entry name" value="Nucleoporin_Nup155"/>
</dbReference>
<dbReference type="InterPro" id="IPR036322">
    <property type="entry name" value="WD40_repeat_dom_sf"/>
</dbReference>
<organism evidence="8 9">
    <name type="scientific">Lactarius akahatsu</name>
    <dbReference type="NCBI Taxonomy" id="416441"/>
    <lineage>
        <taxon>Eukaryota</taxon>
        <taxon>Fungi</taxon>
        <taxon>Dikarya</taxon>
        <taxon>Basidiomycota</taxon>
        <taxon>Agaricomycotina</taxon>
        <taxon>Agaricomycetes</taxon>
        <taxon>Russulales</taxon>
        <taxon>Russulaceae</taxon>
        <taxon>Lactarius</taxon>
    </lineage>
</organism>
<evidence type="ECO:0000313" key="9">
    <source>
        <dbReference type="Proteomes" id="UP001201163"/>
    </source>
</evidence>
<evidence type="ECO:0000313" key="8">
    <source>
        <dbReference type="EMBL" id="KAH8997621.1"/>
    </source>
</evidence>
<evidence type="ECO:0000259" key="7">
    <source>
        <dbReference type="Pfam" id="PF08801"/>
    </source>
</evidence>
<dbReference type="Gene3D" id="1.20.58.1780">
    <property type="match status" value="1"/>
</dbReference>
<dbReference type="InterPro" id="IPR042533">
    <property type="entry name" value="Nucleoporin_Nup155_C_1"/>
</dbReference>
<dbReference type="InterPro" id="IPR042537">
    <property type="entry name" value="Nucleoporin_Nup155_C_2"/>
</dbReference>
<dbReference type="Gene3D" id="1.20.120.1880">
    <property type="entry name" value="Nucleoporin, helical C-terminal domain"/>
    <property type="match status" value="1"/>
</dbReference>
<dbReference type="InterPro" id="IPR014908">
    <property type="entry name" value="Nucleoporin_Nup133/Nup155_N"/>
</dbReference>